<feature type="signal peptide" evidence="3">
    <location>
        <begin position="1"/>
        <end position="15"/>
    </location>
</feature>
<dbReference type="AlphaFoldDB" id="A0A3R7QJX4"/>
<organism evidence="5 6">
    <name type="scientific">Penaeus vannamei</name>
    <name type="common">Whiteleg shrimp</name>
    <name type="synonym">Litopenaeus vannamei</name>
    <dbReference type="NCBI Taxonomy" id="6689"/>
    <lineage>
        <taxon>Eukaryota</taxon>
        <taxon>Metazoa</taxon>
        <taxon>Ecdysozoa</taxon>
        <taxon>Arthropoda</taxon>
        <taxon>Crustacea</taxon>
        <taxon>Multicrustacea</taxon>
        <taxon>Malacostraca</taxon>
        <taxon>Eumalacostraca</taxon>
        <taxon>Eucarida</taxon>
        <taxon>Decapoda</taxon>
        <taxon>Dendrobranchiata</taxon>
        <taxon>Penaeoidea</taxon>
        <taxon>Penaeidae</taxon>
        <taxon>Penaeus</taxon>
    </lineage>
</organism>
<sequence>MKFLLIACLGSLVFAQQGPADLQGPGPFVRDLKADVLRDFPELCFSSTNFRLFLENQSWSLFPFCGKAECVKSGADYIERVHDCGPQPKNGEACTIANLAELQRNDTILEYPSCCPKYVCPDGVTLEYPTQEEIKAEIQKQNQAALQAAKEAAAAREAAGPQAAPGTA</sequence>
<gene>
    <name evidence="5" type="ORF">C7M84_000061</name>
</gene>
<feature type="domain" description="Single" evidence="4">
    <location>
        <begin position="44"/>
        <end position="120"/>
    </location>
</feature>
<dbReference type="SMART" id="SM01318">
    <property type="entry name" value="SVWC"/>
    <property type="match status" value="1"/>
</dbReference>
<dbReference type="EMBL" id="QCYY01001003">
    <property type="protein sequence ID" value="ROT81189.1"/>
    <property type="molecule type" value="Genomic_DNA"/>
</dbReference>
<dbReference type="Proteomes" id="UP000283509">
    <property type="component" value="Unassembled WGS sequence"/>
</dbReference>
<keyword evidence="2" id="KW-0964">Secreted</keyword>
<protein>
    <submittedName>
        <fullName evidence="5">Single VWC domain protein 1</fullName>
    </submittedName>
</protein>
<comment type="caution">
    <text evidence="5">The sequence shown here is derived from an EMBL/GenBank/DDBJ whole genome shotgun (WGS) entry which is preliminary data.</text>
</comment>
<dbReference type="InterPro" id="IPR029277">
    <property type="entry name" value="SVWC_dom"/>
</dbReference>
<feature type="chain" id="PRO_5018778112" evidence="3">
    <location>
        <begin position="16"/>
        <end position="168"/>
    </location>
</feature>
<evidence type="ECO:0000313" key="5">
    <source>
        <dbReference type="EMBL" id="ROT81189.1"/>
    </source>
</evidence>
<name>A0A3R7QJX4_PENVA</name>
<reference evidence="5 6" key="2">
    <citation type="submission" date="2019-01" db="EMBL/GenBank/DDBJ databases">
        <title>The decoding of complex shrimp genome reveals the adaptation for benthos swimmer, frequently molting mechanism and breeding impact on genome.</title>
        <authorList>
            <person name="Sun Y."/>
            <person name="Gao Y."/>
            <person name="Yu Y."/>
        </authorList>
    </citation>
    <scope>NUCLEOTIDE SEQUENCE [LARGE SCALE GENOMIC DNA]</scope>
    <source>
        <tissue evidence="5">Muscle</tissue>
    </source>
</reference>
<evidence type="ECO:0000256" key="3">
    <source>
        <dbReference type="SAM" id="SignalP"/>
    </source>
</evidence>
<keyword evidence="3" id="KW-0732">Signal</keyword>
<dbReference type="OrthoDB" id="6329054at2759"/>
<comment type="subcellular location">
    <subcellularLocation>
        <location evidence="1">Secreted</location>
    </subcellularLocation>
</comment>
<evidence type="ECO:0000259" key="4">
    <source>
        <dbReference type="SMART" id="SM01318"/>
    </source>
</evidence>
<evidence type="ECO:0000256" key="2">
    <source>
        <dbReference type="ARBA" id="ARBA00022525"/>
    </source>
</evidence>
<evidence type="ECO:0000313" key="6">
    <source>
        <dbReference type="Proteomes" id="UP000283509"/>
    </source>
</evidence>
<accession>A0A3R7QJX4</accession>
<evidence type="ECO:0000256" key="1">
    <source>
        <dbReference type="ARBA" id="ARBA00004613"/>
    </source>
</evidence>
<proteinExistence type="predicted"/>
<reference evidence="5 6" key="1">
    <citation type="submission" date="2018-04" db="EMBL/GenBank/DDBJ databases">
        <authorList>
            <person name="Zhang X."/>
            <person name="Yuan J."/>
            <person name="Li F."/>
            <person name="Xiang J."/>
        </authorList>
    </citation>
    <scope>NUCLEOTIDE SEQUENCE [LARGE SCALE GENOMIC DNA]</scope>
    <source>
        <tissue evidence="5">Muscle</tissue>
    </source>
</reference>
<dbReference type="GO" id="GO:0005576">
    <property type="term" value="C:extracellular region"/>
    <property type="evidence" value="ECO:0007669"/>
    <property type="project" value="UniProtKB-SubCell"/>
</dbReference>
<keyword evidence="6" id="KW-1185">Reference proteome</keyword>